<proteinExistence type="predicted"/>
<protein>
    <submittedName>
        <fullName evidence="1">Transposase</fullName>
    </submittedName>
</protein>
<organism evidence="1 2">
    <name type="scientific">Viridibacillus arenosi FSL R5-213</name>
    <dbReference type="NCBI Taxonomy" id="1227360"/>
    <lineage>
        <taxon>Bacteria</taxon>
        <taxon>Bacillati</taxon>
        <taxon>Bacillota</taxon>
        <taxon>Bacilli</taxon>
        <taxon>Bacillales</taxon>
        <taxon>Caryophanaceae</taxon>
        <taxon>Viridibacillus</taxon>
    </lineage>
</organism>
<dbReference type="Proteomes" id="UP000019062">
    <property type="component" value="Unassembled WGS sequence"/>
</dbReference>
<keyword evidence="2" id="KW-1185">Reference proteome</keyword>
<comment type="caution">
    <text evidence="1">The sequence shown here is derived from an EMBL/GenBank/DDBJ whole genome shotgun (WGS) entry which is preliminary data.</text>
</comment>
<accession>W4F159</accession>
<gene>
    <name evidence="1" type="ORF">C176_07712</name>
</gene>
<dbReference type="RefSeq" id="WP_155981171.1">
    <property type="nucleotide sequence ID" value="NZ_ASQA01000013.1"/>
</dbReference>
<sequence>MGKKRVYSYELKMMAIERRLAGVPKKQIQEELGIKNDTQIETFTVSF</sequence>
<dbReference type="EMBL" id="ASQA01000013">
    <property type="protein sequence ID" value="ETT86583.1"/>
    <property type="molecule type" value="Genomic_DNA"/>
</dbReference>
<name>W4F159_9BACL</name>
<evidence type="ECO:0000313" key="2">
    <source>
        <dbReference type="Proteomes" id="UP000019062"/>
    </source>
</evidence>
<dbReference type="AlphaFoldDB" id="W4F159"/>
<evidence type="ECO:0000313" key="1">
    <source>
        <dbReference type="EMBL" id="ETT86583.1"/>
    </source>
</evidence>
<reference evidence="1 2" key="1">
    <citation type="journal article" date="2014" name="BMC Genomics">
        <title>Genomic comparison of sporeforming bacilli isolated from milk.</title>
        <authorList>
            <person name="Moreno Switt A.I."/>
            <person name="Andrus A.D."/>
            <person name="Ranieri M.L."/>
            <person name="Orsi R.H."/>
            <person name="Ivy R."/>
            <person name="den Bakker H.C."/>
            <person name="Martin N.H."/>
            <person name="Wiedmann M."/>
            <person name="Boor K.J."/>
        </authorList>
    </citation>
    <scope>NUCLEOTIDE SEQUENCE [LARGE SCALE GENOMIC DNA]</scope>
    <source>
        <strain evidence="1 2">FSL R5-213</strain>
    </source>
</reference>